<proteinExistence type="predicted"/>
<evidence type="ECO:0000256" key="1">
    <source>
        <dbReference type="SAM" id="MobiDB-lite"/>
    </source>
</evidence>
<evidence type="ECO:0008006" key="5">
    <source>
        <dbReference type="Google" id="ProtNLM"/>
    </source>
</evidence>
<dbReference type="AlphaFoldDB" id="A0A448WPT7"/>
<reference evidence="3" key="1">
    <citation type="submission" date="2018-11" db="EMBL/GenBank/DDBJ databases">
        <authorList>
            <consortium name="Pathogen Informatics"/>
        </authorList>
    </citation>
    <scope>NUCLEOTIDE SEQUENCE</scope>
</reference>
<keyword evidence="2" id="KW-0472">Membrane</keyword>
<protein>
    <recommendedName>
        <fullName evidence="5">Anoctamin</fullName>
    </recommendedName>
</protein>
<organism evidence="3 4">
    <name type="scientific">Protopolystoma xenopodis</name>
    <dbReference type="NCBI Taxonomy" id="117903"/>
    <lineage>
        <taxon>Eukaryota</taxon>
        <taxon>Metazoa</taxon>
        <taxon>Spiralia</taxon>
        <taxon>Lophotrochozoa</taxon>
        <taxon>Platyhelminthes</taxon>
        <taxon>Monogenea</taxon>
        <taxon>Polyopisthocotylea</taxon>
        <taxon>Polystomatidea</taxon>
        <taxon>Polystomatidae</taxon>
        <taxon>Protopolystoma</taxon>
    </lineage>
</organism>
<gene>
    <name evidence="3" type="ORF">PXEA_LOCUS10603</name>
</gene>
<name>A0A448WPT7_9PLAT</name>
<evidence type="ECO:0000313" key="4">
    <source>
        <dbReference type="Proteomes" id="UP000784294"/>
    </source>
</evidence>
<sequence length="145" mass="16816">YKDFRSPPWESEKYEYTRIYWHVIAAKFIFVLVFESATLLLTTIVAALVPDMPRRVDILMRREALLVNEVILRAELKKEKRARRFGELNRLGSGEDTIDTGLRRRNIMRQQNTFGLSMDDAPIGNEPEPSIGFTSYEHNTGPQVD</sequence>
<feature type="region of interest" description="Disordered" evidence="1">
    <location>
        <begin position="126"/>
        <end position="145"/>
    </location>
</feature>
<keyword evidence="2" id="KW-0812">Transmembrane</keyword>
<dbReference type="Proteomes" id="UP000784294">
    <property type="component" value="Unassembled WGS sequence"/>
</dbReference>
<feature type="transmembrane region" description="Helical" evidence="2">
    <location>
        <begin position="20"/>
        <end position="49"/>
    </location>
</feature>
<dbReference type="EMBL" id="CAAALY010031362">
    <property type="protein sequence ID" value="VEL17163.1"/>
    <property type="molecule type" value="Genomic_DNA"/>
</dbReference>
<dbReference type="OrthoDB" id="296386at2759"/>
<accession>A0A448WPT7</accession>
<comment type="caution">
    <text evidence="3">The sequence shown here is derived from an EMBL/GenBank/DDBJ whole genome shotgun (WGS) entry which is preliminary data.</text>
</comment>
<evidence type="ECO:0000256" key="2">
    <source>
        <dbReference type="SAM" id="Phobius"/>
    </source>
</evidence>
<feature type="compositionally biased region" description="Polar residues" evidence="1">
    <location>
        <begin position="132"/>
        <end position="145"/>
    </location>
</feature>
<evidence type="ECO:0000313" key="3">
    <source>
        <dbReference type="EMBL" id="VEL17163.1"/>
    </source>
</evidence>
<keyword evidence="4" id="KW-1185">Reference proteome</keyword>
<feature type="non-terminal residue" evidence="3">
    <location>
        <position position="1"/>
    </location>
</feature>
<keyword evidence="2" id="KW-1133">Transmembrane helix</keyword>